<name>A0A9X3XRU1_9CLOT</name>
<evidence type="ECO:0000313" key="2">
    <source>
        <dbReference type="EMBL" id="MDC4241937.1"/>
    </source>
</evidence>
<keyword evidence="1" id="KW-1133">Transmembrane helix</keyword>
<dbReference type="Proteomes" id="UP001141183">
    <property type="component" value="Unassembled WGS sequence"/>
</dbReference>
<keyword evidence="1" id="KW-0472">Membrane</keyword>
<dbReference type="RefSeq" id="WP_271846511.1">
    <property type="nucleotide sequence ID" value="NZ_JAMRYU010000021.1"/>
</dbReference>
<gene>
    <name evidence="2" type="ORF">NE398_17525</name>
</gene>
<evidence type="ECO:0000313" key="3">
    <source>
        <dbReference type="Proteomes" id="UP001141183"/>
    </source>
</evidence>
<evidence type="ECO:0000256" key="1">
    <source>
        <dbReference type="SAM" id="Phobius"/>
    </source>
</evidence>
<organism evidence="2 3">
    <name type="scientific">Clostridium tertium</name>
    <dbReference type="NCBI Taxonomy" id="1559"/>
    <lineage>
        <taxon>Bacteria</taxon>
        <taxon>Bacillati</taxon>
        <taxon>Bacillota</taxon>
        <taxon>Clostridia</taxon>
        <taxon>Eubacteriales</taxon>
        <taxon>Clostridiaceae</taxon>
        <taxon>Clostridium</taxon>
    </lineage>
</organism>
<protein>
    <submittedName>
        <fullName evidence="2">Uncharacterized protein</fullName>
    </submittedName>
</protein>
<dbReference type="EMBL" id="JAMRYU010000021">
    <property type="protein sequence ID" value="MDC4241937.1"/>
    <property type="molecule type" value="Genomic_DNA"/>
</dbReference>
<accession>A0A9X3XRU1</accession>
<feature type="transmembrane region" description="Helical" evidence="1">
    <location>
        <begin position="6"/>
        <end position="25"/>
    </location>
</feature>
<comment type="caution">
    <text evidence="2">The sequence shown here is derived from an EMBL/GenBank/DDBJ whole genome shotgun (WGS) entry which is preliminary data.</text>
</comment>
<proteinExistence type="predicted"/>
<sequence>MNKKKIISICAAVLIFFSFLLYKYLQLNNNKLNIYADRVLSLAINTQNSIYAITEASSTQEDFNRNVEDLIINVYALQNVLESGEILLSGNGRNGSALYNSLDNLKSAFKYDNKNLKNIELDAINSASDVLIQRLQPYYDDGKNISKKAILAATQLALMKMRLIELLH</sequence>
<reference evidence="2" key="1">
    <citation type="submission" date="2022-05" db="EMBL/GenBank/DDBJ databases">
        <title>Draft genome sequence of Clostridium tertium strain CP3 isolated from Peru.</title>
        <authorList>
            <person name="Hurtado R."/>
            <person name="Lima L."/>
            <person name="Sousa T."/>
            <person name="Jaiswal A.K."/>
            <person name="Tiwari S."/>
            <person name="Maturrano L."/>
            <person name="Brenig B."/>
            <person name="Azevedo V."/>
        </authorList>
    </citation>
    <scope>NUCLEOTIDE SEQUENCE</scope>
    <source>
        <strain evidence="2">CP3</strain>
    </source>
</reference>
<keyword evidence="3" id="KW-1185">Reference proteome</keyword>
<dbReference type="AlphaFoldDB" id="A0A9X3XRU1"/>
<keyword evidence="1" id="KW-0812">Transmembrane</keyword>